<dbReference type="Gene3D" id="3.40.50.10310">
    <property type="entry name" value="Creatininase"/>
    <property type="match status" value="1"/>
</dbReference>
<organism evidence="1">
    <name type="scientific">marine sediment metagenome</name>
    <dbReference type="NCBI Taxonomy" id="412755"/>
    <lineage>
        <taxon>unclassified sequences</taxon>
        <taxon>metagenomes</taxon>
        <taxon>ecological metagenomes</taxon>
    </lineage>
</organism>
<comment type="caution">
    <text evidence="1">The sequence shown here is derived from an EMBL/GenBank/DDBJ whole genome shotgun (WGS) entry which is preliminary data.</text>
</comment>
<dbReference type="InterPro" id="IPR024087">
    <property type="entry name" value="Creatininase-like_sf"/>
</dbReference>
<gene>
    <name evidence="1" type="ORF">S06H3_57847</name>
</gene>
<feature type="non-terminal residue" evidence="1">
    <location>
        <position position="1"/>
    </location>
</feature>
<evidence type="ECO:0008006" key="2">
    <source>
        <dbReference type="Google" id="ProtNLM"/>
    </source>
</evidence>
<accession>X1P346</accession>
<evidence type="ECO:0000313" key="1">
    <source>
        <dbReference type="EMBL" id="GAI50288.1"/>
    </source>
</evidence>
<proteinExistence type="predicted"/>
<protein>
    <recommendedName>
        <fullName evidence="2">Creatininase</fullName>
    </recommendedName>
</protein>
<dbReference type="EMBL" id="BARV01037389">
    <property type="protein sequence ID" value="GAI50288.1"/>
    <property type="molecule type" value="Genomic_DNA"/>
</dbReference>
<dbReference type="AlphaFoldDB" id="X1P346"/>
<reference evidence="1" key="1">
    <citation type="journal article" date="2014" name="Front. Microbiol.">
        <title>High frequency of phylogenetically diverse reductive dehalogenase-homologous genes in deep subseafloor sedimentary metagenomes.</title>
        <authorList>
            <person name="Kawai M."/>
            <person name="Futagami T."/>
            <person name="Toyoda A."/>
            <person name="Takaki Y."/>
            <person name="Nishi S."/>
            <person name="Hori S."/>
            <person name="Arai W."/>
            <person name="Tsubouchi T."/>
            <person name="Morono Y."/>
            <person name="Uchiyama I."/>
            <person name="Ito T."/>
            <person name="Fujiyama A."/>
            <person name="Inagaki F."/>
            <person name="Takami H."/>
        </authorList>
    </citation>
    <scope>NUCLEOTIDE SEQUENCE</scope>
    <source>
        <strain evidence="1">Expedition CK06-06</strain>
    </source>
</reference>
<name>X1P346_9ZZZZ</name>
<sequence length="104" mass="12074">VVERFNKTFKDTQAFAGREFDYCPSNPNVGGDHAALWETSYLWYLRPDCVDVSIYFNRPDEEPLIGVRGTDPRRRSSIEIGRKGCELIIKGMIRKAKECMQRTR</sequence>
<dbReference type="SUPFAM" id="SSF102215">
    <property type="entry name" value="Creatininase"/>
    <property type="match status" value="1"/>
</dbReference>